<dbReference type="InterPro" id="IPR052061">
    <property type="entry name" value="PTE-AB_protein"/>
</dbReference>
<dbReference type="InterPro" id="IPR006683">
    <property type="entry name" value="Thioestr_dom"/>
</dbReference>
<dbReference type="SUPFAM" id="SSF54637">
    <property type="entry name" value="Thioesterase/thiol ester dehydrase-isomerase"/>
    <property type="match status" value="1"/>
</dbReference>
<keyword evidence="1" id="KW-0732">Signal</keyword>
<gene>
    <name evidence="3" type="ORF">BdWA1_000543</name>
</gene>
<evidence type="ECO:0000256" key="1">
    <source>
        <dbReference type="SAM" id="SignalP"/>
    </source>
</evidence>
<dbReference type="EMBL" id="JALLKP010000001">
    <property type="protein sequence ID" value="KAK2197541.1"/>
    <property type="molecule type" value="Genomic_DNA"/>
</dbReference>
<dbReference type="Pfam" id="PF03061">
    <property type="entry name" value="4HBT"/>
    <property type="match status" value="1"/>
</dbReference>
<feature type="chain" id="PRO_5042151123" evidence="1">
    <location>
        <begin position="27"/>
        <end position="263"/>
    </location>
</feature>
<dbReference type="KEGG" id="bdw:94334841"/>
<evidence type="ECO:0000259" key="2">
    <source>
        <dbReference type="Pfam" id="PF03061"/>
    </source>
</evidence>
<dbReference type="PANTHER" id="PTHR47260">
    <property type="entry name" value="UPF0644 PROTEIN PB2B4.06"/>
    <property type="match status" value="1"/>
</dbReference>
<dbReference type="Gene3D" id="3.10.129.10">
    <property type="entry name" value="Hotdog Thioesterase"/>
    <property type="match status" value="1"/>
</dbReference>
<feature type="domain" description="Thioesterase" evidence="2">
    <location>
        <begin position="165"/>
        <end position="215"/>
    </location>
</feature>
<evidence type="ECO:0000313" key="4">
    <source>
        <dbReference type="Proteomes" id="UP001214638"/>
    </source>
</evidence>
<comment type="caution">
    <text evidence="3">The sequence shown here is derived from an EMBL/GenBank/DDBJ whole genome shotgun (WGS) entry which is preliminary data.</text>
</comment>
<protein>
    <submittedName>
        <fullName evidence="3">HotDog domain superfamily</fullName>
    </submittedName>
</protein>
<evidence type="ECO:0000313" key="3">
    <source>
        <dbReference type="EMBL" id="KAK2197541.1"/>
    </source>
</evidence>
<dbReference type="CDD" id="cd03443">
    <property type="entry name" value="PaaI_thioesterase"/>
    <property type="match status" value="1"/>
</dbReference>
<accession>A0AAD9PMZ8</accession>
<feature type="signal peptide" evidence="1">
    <location>
        <begin position="1"/>
        <end position="26"/>
    </location>
</feature>
<dbReference type="InterPro" id="IPR029069">
    <property type="entry name" value="HotDog_dom_sf"/>
</dbReference>
<keyword evidence="4" id="KW-1185">Reference proteome</keyword>
<reference evidence="3" key="1">
    <citation type="journal article" date="2023" name="Nat. Microbiol.">
        <title>Babesia duncani multi-omics identifies virulence factors and drug targets.</title>
        <authorList>
            <person name="Singh P."/>
            <person name="Lonardi S."/>
            <person name="Liang Q."/>
            <person name="Vydyam P."/>
            <person name="Khabirova E."/>
            <person name="Fang T."/>
            <person name="Gihaz S."/>
            <person name="Thekkiniath J."/>
            <person name="Munshi M."/>
            <person name="Abel S."/>
            <person name="Ciampossin L."/>
            <person name="Batugedara G."/>
            <person name="Gupta M."/>
            <person name="Lu X.M."/>
            <person name="Lenz T."/>
            <person name="Chakravarty S."/>
            <person name="Cornillot E."/>
            <person name="Hu Y."/>
            <person name="Ma W."/>
            <person name="Gonzalez L.M."/>
            <person name="Sanchez S."/>
            <person name="Estrada K."/>
            <person name="Sanchez-Flores A."/>
            <person name="Montero E."/>
            <person name="Harb O.S."/>
            <person name="Le Roch K.G."/>
            <person name="Mamoun C.B."/>
        </authorList>
    </citation>
    <scope>NUCLEOTIDE SEQUENCE</scope>
    <source>
        <strain evidence="3">WA1</strain>
    </source>
</reference>
<organism evidence="3 4">
    <name type="scientific">Babesia duncani</name>
    <dbReference type="NCBI Taxonomy" id="323732"/>
    <lineage>
        <taxon>Eukaryota</taxon>
        <taxon>Sar</taxon>
        <taxon>Alveolata</taxon>
        <taxon>Apicomplexa</taxon>
        <taxon>Aconoidasida</taxon>
        <taxon>Piroplasmida</taxon>
        <taxon>Babesiidae</taxon>
        <taxon>Babesia</taxon>
    </lineage>
</organism>
<dbReference type="PANTHER" id="PTHR47260:SF1">
    <property type="entry name" value="UPF0644 PROTEIN PB2B4.06"/>
    <property type="match status" value="1"/>
</dbReference>
<dbReference type="AlphaFoldDB" id="A0AAD9PMZ8"/>
<dbReference type="GeneID" id="94334841"/>
<sequence>MRRALHISFSILLFMATGRLFRYVACTPGCPLPSKTPFKGFCSYKDNIFSNVFTNMTGDTKWTQKYFKYGEYLQISNFSMRELTKGQFGHLINDTLIGNADFKISYYINSTDALATNAEAGLPEKSIEITKDKFLEMLSPRYSRDFATHIISIVNVGKGCCGHAGVWHGGVTSALLDNMFGMLGGFFLRVAATKTLNVRFRRPILAGETACIVVEFIPEPSTNKLDRFVARGIIYNKAGEEVVHADSELVDVYDRWNPSQPKE</sequence>
<name>A0AAD9PMZ8_9APIC</name>
<dbReference type="RefSeq" id="XP_067804383.1">
    <property type="nucleotide sequence ID" value="XM_067945592.1"/>
</dbReference>
<proteinExistence type="predicted"/>
<dbReference type="Proteomes" id="UP001214638">
    <property type="component" value="Unassembled WGS sequence"/>
</dbReference>